<dbReference type="InterPro" id="IPR001761">
    <property type="entry name" value="Peripla_BP/Lac1_sug-bd_dom"/>
</dbReference>
<sequence length="339" mass="38015">MNNTTLKEIAAQLGISITTASKALKGYSDVSEKTKKAVIELAQKLNYTPNSFAVNLRTKESKTIGLIIPTLVHDFFSYVIKGILEEAEKRDYLVIILQSNEKLEFEKKQIDLLLNKRVDGILMSLSNETGDFDHLKSIISHNTPLVLFDKIAKLVHCSKVTINDKKAAYDAVCYLIKKGYKKIAHFRGSYLPQNAIDRFLGYKKALEDNGIIYDSSLVFVCENNADFQDGYENAKKVMDEHPEIDAIFAVTDLVAIGIIKYFNEIGVSIPQQIAVLGFSNWFMSSVISPKLSTIDQPGFKIGSRSASILFDEINLKKNNLPIVFQSIELETSIIEREST</sequence>
<gene>
    <name evidence="5" type="ORF">SAMN04488062_101270</name>
</gene>
<keyword evidence="2" id="KW-0238">DNA-binding</keyword>
<dbReference type="Proteomes" id="UP000199274">
    <property type="component" value="Unassembled WGS sequence"/>
</dbReference>
<dbReference type="InterPro" id="IPR010982">
    <property type="entry name" value="Lambda_DNA-bd_dom_sf"/>
</dbReference>
<dbReference type="EMBL" id="FNDB01000001">
    <property type="protein sequence ID" value="SDG65477.1"/>
    <property type="molecule type" value="Genomic_DNA"/>
</dbReference>
<keyword evidence="1" id="KW-0805">Transcription regulation</keyword>
<dbReference type="OrthoDB" id="9768806at2"/>
<dbReference type="GO" id="GO:0003700">
    <property type="term" value="F:DNA-binding transcription factor activity"/>
    <property type="evidence" value="ECO:0007669"/>
    <property type="project" value="TreeGrafter"/>
</dbReference>
<dbReference type="PANTHER" id="PTHR30146">
    <property type="entry name" value="LACI-RELATED TRANSCRIPTIONAL REPRESSOR"/>
    <property type="match status" value="1"/>
</dbReference>
<evidence type="ECO:0000256" key="3">
    <source>
        <dbReference type="ARBA" id="ARBA00023163"/>
    </source>
</evidence>
<dbReference type="PROSITE" id="PS50932">
    <property type="entry name" value="HTH_LACI_2"/>
    <property type="match status" value="1"/>
</dbReference>
<protein>
    <submittedName>
        <fullName evidence="5">Transcriptional regulator, LacI family</fullName>
    </submittedName>
</protein>
<dbReference type="AlphaFoldDB" id="A0A1G7W0E7"/>
<accession>A0A1G7W0E7</accession>
<reference evidence="6" key="1">
    <citation type="submission" date="2016-10" db="EMBL/GenBank/DDBJ databases">
        <authorList>
            <person name="Varghese N."/>
            <person name="Submissions S."/>
        </authorList>
    </citation>
    <scope>NUCLEOTIDE SEQUENCE [LARGE SCALE GENOMIC DNA]</scope>
    <source>
        <strain evidence="6">CGMCC 1.2747</strain>
    </source>
</reference>
<dbReference type="PANTHER" id="PTHR30146:SF109">
    <property type="entry name" value="HTH-TYPE TRANSCRIPTIONAL REGULATOR GALS"/>
    <property type="match status" value="1"/>
</dbReference>
<dbReference type="RefSeq" id="WP_091254134.1">
    <property type="nucleotide sequence ID" value="NZ_FNDB01000001.1"/>
</dbReference>
<keyword evidence="3" id="KW-0804">Transcription</keyword>
<dbReference type="Pfam" id="PF00532">
    <property type="entry name" value="Peripla_BP_1"/>
    <property type="match status" value="1"/>
</dbReference>
<evidence type="ECO:0000313" key="6">
    <source>
        <dbReference type="Proteomes" id="UP000199274"/>
    </source>
</evidence>
<dbReference type="SUPFAM" id="SSF53822">
    <property type="entry name" value="Periplasmic binding protein-like I"/>
    <property type="match status" value="1"/>
</dbReference>
<dbReference type="Gene3D" id="1.10.260.40">
    <property type="entry name" value="lambda repressor-like DNA-binding domains"/>
    <property type="match status" value="1"/>
</dbReference>
<evidence type="ECO:0000313" key="5">
    <source>
        <dbReference type="EMBL" id="SDG65477.1"/>
    </source>
</evidence>
<feature type="domain" description="HTH lacI-type" evidence="4">
    <location>
        <begin position="4"/>
        <end position="58"/>
    </location>
</feature>
<name>A0A1G7W0E7_9FLAO</name>
<organism evidence="5 6">
    <name type="scientific">Flavobacterium omnivorum</name>
    <dbReference type="NCBI Taxonomy" id="178355"/>
    <lineage>
        <taxon>Bacteria</taxon>
        <taxon>Pseudomonadati</taxon>
        <taxon>Bacteroidota</taxon>
        <taxon>Flavobacteriia</taxon>
        <taxon>Flavobacteriales</taxon>
        <taxon>Flavobacteriaceae</taxon>
        <taxon>Flavobacterium</taxon>
    </lineage>
</organism>
<dbReference type="CDD" id="cd01392">
    <property type="entry name" value="HTH_LacI"/>
    <property type="match status" value="1"/>
</dbReference>
<proteinExistence type="predicted"/>
<dbReference type="STRING" id="178355.SAMN04488062_101270"/>
<dbReference type="InterPro" id="IPR000843">
    <property type="entry name" value="HTH_LacI"/>
</dbReference>
<dbReference type="SUPFAM" id="SSF47413">
    <property type="entry name" value="lambda repressor-like DNA-binding domains"/>
    <property type="match status" value="1"/>
</dbReference>
<dbReference type="InterPro" id="IPR028082">
    <property type="entry name" value="Peripla_BP_I"/>
</dbReference>
<evidence type="ECO:0000259" key="4">
    <source>
        <dbReference type="PROSITE" id="PS50932"/>
    </source>
</evidence>
<evidence type="ECO:0000256" key="1">
    <source>
        <dbReference type="ARBA" id="ARBA00023015"/>
    </source>
</evidence>
<dbReference type="GO" id="GO:0000976">
    <property type="term" value="F:transcription cis-regulatory region binding"/>
    <property type="evidence" value="ECO:0007669"/>
    <property type="project" value="TreeGrafter"/>
</dbReference>
<dbReference type="Gene3D" id="3.40.50.2300">
    <property type="match status" value="2"/>
</dbReference>
<dbReference type="CDD" id="cd06267">
    <property type="entry name" value="PBP1_LacI_sugar_binding-like"/>
    <property type="match status" value="1"/>
</dbReference>
<evidence type="ECO:0000256" key="2">
    <source>
        <dbReference type="ARBA" id="ARBA00023125"/>
    </source>
</evidence>
<keyword evidence="6" id="KW-1185">Reference proteome</keyword>
<dbReference type="Pfam" id="PF00356">
    <property type="entry name" value="LacI"/>
    <property type="match status" value="1"/>
</dbReference>
<dbReference type="SMART" id="SM00354">
    <property type="entry name" value="HTH_LACI"/>
    <property type="match status" value="1"/>
</dbReference>